<dbReference type="EMBL" id="JANPWB010000007">
    <property type="protein sequence ID" value="KAJ1168236.1"/>
    <property type="molecule type" value="Genomic_DNA"/>
</dbReference>
<evidence type="ECO:0000256" key="7">
    <source>
        <dbReference type="ARBA" id="ARBA00023040"/>
    </source>
</evidence>
<dbReference type="Pfam" id="PF13853">
    <property type="entry name" value="7tm_4"/>
    <property type="match status" value="1"/>
</dbReference>
<dbReference type="PANTHER" id="PTHR24242">
    <property type="entry name" value="G-PROTEIN COUPLED RECEPTOR"/>
    <property type="match status" value="1"/>
</dbReference>
<protein>
    <recommendedName>
        <fullName evidence="14">G-protein coupled receptors family 1 profile domain-containing protein</fullName>
    </recommendedName>
</protein>
<keyword evidence="4 13" id="KW-0812">Transmembrane</keyword>
<evidence type="ECO:0000256" key="1">
    <source>
        <dbReference type="ARBA" id="ARBA00004651"/>
    </source>
</evidence>
<dbReference type="SUPFAM" id="SSF81321">
    <property type="entry name" value="Family A G protein-coupled receptor-like"/>
    <property type="match status" value="1"/>
</dbReference>
<dbReference type="GO" id="GO:0004930">
    <property type="term" value="F:G protein-coupled receptor activity"/>
    <property type="evidence" value="ECO:0007669"/>
    <property type="project" value="UniProtKB-KW"/>
</dbReference>
<dbReference type="InterPro" id="IPR000725">
    <property type="entry name" value="Olfact_rcpt"/>
</dbReference>
<evidence type="ECO:0000256" key="9">
    <source>
        <dbReference type="ARBA" id="ARBA00023157"/>
    </source>
</evidence>
<evidence type="ECO:0000259" key="14">
    <source>
        <dbReference type="PROSITE" id="PS50262"/>
    </source>
</evidence>
<keyword evidence="9" id="KW-1015">Disulfide bond</keyword>
<feature type="transmembrane region" description="Helical" evidence="13">
    <location>
        <begin position="121"/>
        <end position="144"/>
    </location>
</feature>
<evidence type="ECO:0000256" key="13">
    <source>
        <dbReference type="SAM" id="Phobius"/>
    </source>
</evidence>
<dbReference type="InterPro" id="IPR017452">
    <property type="entry name" value="GPCR_Rhodpsn_7TM"/>
</dbReference>
<keyword evidence="7" id="KW-0297">G-protein coupled receptor</keyword>
<organism evidence="15 16">
    <name type="scientific">Pleurodeles waltl</name>
    <name type="common">Iberian ribbed newt</name>
    <dbReference type="NCBI Taxonomy" id="8319"/>
    <lineage>
        <taxon>Eukaryota</taxon>
        <taxon>Metazoa</taxon>
        <taxon>Chordata</taxon>
        <taxon>Craniata</taxon>
        <taxon>Vertebrata</taxon>
        <taxon>Euteleostomi</taxon>
        <taxon>Amphibia</taxon>
        <taxon>Batrachia</taxon>
        <taxon>Caudata</taxon>
        <taxon>Salamandroidea</taxon>
        <taxon>Salamandridae</taxon>
        <taxon>Pleurodelinae</taxon>
        <taxon>Pleurodeles</taxon>
    </lineage>
</organism>
<comment type="subcellular location">
    <subcellularLocation>
        <location evidence="1">Cell membrane</location>
        <topology evidence="1">Multi-pass membrane protein</topology>
    </subcellularLocation>
</comment>
<evidence type="ECO:0000256" key="10">
    <source>
        <dbReference type="ARBA" id="ARBA00023170"/>
    </source>
</evidence>
<feature type="transmembrane region" description="Helical" evidence="13">
    <location>
        <begin position="156"/>
        <end position="175"/>
    </location>
</feature>
<dbReference type="FunFam" id="1.20.1070.10:FF:000015">
    <property type="entry name" value="Olfactory receptor"/>
    <property type="match status" value="1"/>
</dbReference>
<dbReference type="InterPro" id="IPR050939">
    <property type="entry name" value="Olfactory_GPCR1"/>
</dbReference>
<keyword evidence="3" id="KW-0716">Sensory transduction</keyword>
<dbReference type="GO" id="GO:0004984">
    <property type="term" value="F:olfactory receptor activity"/>
    <property type="evidence" value="ECO:0007669"/>
    <property type="project" value="InterPro"/>
</dbReference>
<evidence type="ECO:0000256" key="2">
    <source>
        <dbReference type="ARBA" id="ARBA00022475"/>
    </source>
</evidence>
<evidence type="ECO:0000313" key="15">
    <source>
        <dbReference type="EMBL" id="KAJ1168236.1"/>
    </source>
</evidence>
<keyword evidence="6 13" id="KW-1133">Transmembrane helix</keyword>
<evidence type="ECO:0000256" key="5">
    <source>
        <dbReference type="ARBA" id="ARBA00022725"/>
    </source>
</evidence>
<proteinExistence type="predicted"/>
<reference evidence="15" key="1">
    <citation type="journal article" date="2022" name="bioRxiv">
        <title>Sequencing and chromosome-scale assembly of the giantPleurodeles waltlgenome.</title>
        <authorList>
            <person name="Brown T."/>
            <person name="Elewa A."/>
            <person name="Iarovenko S."/>
            <person name="Subramanian E."/>
            <person name="Araus A.J."/>
            <person name="Petzold A."/>
            <person name="Susuki M."/>
            <person name="Suzuki K.-i.T."/>
            <person name="Hayashi T."/>
            <person name="Toyoda A."/>
            <person name="Oliveira C."/>
            <person name="Osipova E."/>
            <person name="Leigh N.D."/>
            <person name="Simon A."/>
            <person name="Yun M.H."/>
        </authorList>
    </citation>
    <scope>NUCLEOTIDE SEQUENCE</scope>
    <source>
        <strain evidence="15">20211129_DDA</strain>
        <tissue evidence="15">Liver</tissue>
    </source>
</reference>
<dbReference type="PRINTS" id="PR00245">
    <property type="entry name" value="OLFACTORYR"/>
</dbReference>
<dbReference type="Proteomes" id="UP001066276">
    <property type="component" value="Chromosome 4_1"/>
</dbReference>
<evidence type="ECO:0000313" key="16">
    <source>
        <dbReference type="Proteomes" id="UP001066276"/>
    </source>
</evidence>
<evidence type="ECO:0000256" key="11">
    <source>
        <dbReference type="ARBA" id="ARBA00023180"/>
    </source>
</evidence>
<evidence type="ECO:0000256" key="4">
    <source>
        <dbReference type="ARBA" id="ARBA00022692"/>
    </source>
</evidence>
<keyword evidence="10" id="KW-0675">Receptor</keyword>
<dbReference type="PROSITE" id="PS50262">
    <property type="entry name" value="G_PROTEIN_RECEP_F1_2"/>
    <property type="match status" value="1"/>
</dbReference>
<keyword evidence="8 13" id="KW-0472">Membrane</keyword>
<accession>A0AAV7SW85</accession>
<feature type="domain" description="G-protein coupled receptors family 1 profile" evidence="14">
    <location>
        <begin position="1"/>
        <end position="173"/>
    </location>
</feature>
<dbReference type="PANTHER" id="PTHR24242:SF359">
    <property type="entry name" value="ODORANT RECEPTOR-RELATED"/>
    <property type="match status" value="1"/>
</dbReference>
<dbReference type="Gene3D" id="1.20.1070.10">
    <property type="entry name" value="Rhodopsin 7-helix transmembrane proteins"/>
    <property type="match status" value="1"/>
</dbReference>
<keyword evidence="2" id="KW-1003">Cell membrane</keyword>
<dbReference type="AlphaFoldDB" id="A0AAV7SW85"/>
<evidence type="ECO:0000256" key="12">
    <source>
        <dbReference type="ARBA" id="ARBA00023224"/>
    </source>
</evidence>
<evidence type="ECO:0000256" key="8">
    <source>
        <dbReference type="ARBA" id="ARBA00023136"/>
    </source>
</evidence>
<keyword evidence="12" id="KW-0807">Transducer</keyword>
<keyword evidence="11" id="KW-0325">Glycoprotein</keyword>
<sequence>MAYDRYAAICRPLHYSTLMAPHVCFHLTAGTWASGLTGALITVFLLCQLQFPDHSEIDGFFCDLMPLTQATCSDPSMIEMEVFVFSFIVLSFQFLLITISYVNIISAILSIPTSTGRYRAFSTCSAHLAVCITYFGMLTIVYMLPAGGHVLNLNKAFSLLYTVGTPVFNPIVYTLRNTEIKYAMRKIFGLQNLFGQQ</sequence>
<gene>
    <name evidence="15" type="ORF">NDU88_000183</name>
</gene>
<dbReference type="GO" id="GO:0005886">
    <property type="term" value="C:plasma membrane"/>
    <property type="evidence" value="ECO:0007669"/>
    <property type="project" value="UniProtKB-SubCell"/>
</dbReference>
<comment type="caution">
    <text evidence="15">The sequence shown here is derived from an EMBL/GenBank/DDBJ whole genome shotgun (WGS) entry which is preliminary data.</text>
</comment>
<evidence type="ECO:0000256" key="3">
    <source>
        <dbReference type="ARBA" id="ARBA00022606"/>
    </source>
</evidence>
<evidence type="ECO:0000256" key="6">
    <source>
        <dbReference type="ARBA" id="ARBA00022989"/>
    </source>
</evidence>
<feature type="transmembrane region" description="Helical" evidence="13">
    <location>
        <begin position="23"/>
        <end position="46"/>
    </location>
</feature>
<name>A0AAV7SW85_PLEWA</name>
<keyword evidence="16" id="KW-1185">Reference proteome</keyword>
<keyword evidence="5" id="KW-0552">Olfaction</keyword>
<feature type="transmembrane region" description="Helical" evidence="13">
    <location>
        <begin position="83"/>
        <end position="109"/>
    </location>
</feature>